<evidence type="ECO:0000313" key="2">
    <source>
        <dbReference type="EMBL" id="OAD71017.1"/>
    </source>
</evidence>
<dbReference type="RefSeq" id="XP_018289057.1">
    <property type="nucleotide sequence ID" value="XM_018442673.1"/>
</dbReference>
<protein>
    <submittedName>
        <fullName evidence="2">Uncharacterized protein</fullName>
    </submittedName>
</protein>
<dbReference type="Proteomes" id="UP000077315">
    <property type="component" value="Unassembled WGS sequence"/>
</dbReference>
<accession>A0A167LSR5</accession>
<sequence>MVPNRNADNKYKCYCSVCRVRYGGYNTVSAQTLKRHEKAEKIVEIMQNNICMQYNYIFIYFKNEIIEETFEVESNEDTIDYIFESNDNEVETPTLTRDLPLSESDAVFGIEGKEYTGRNDFDNEEYETNGEMSDDEESIAI</sequence>
<keyword evidence="3" id="KW-1185">Reference proteome</keyword>
<organism evidence="2 3">
    <name type="scientific">Phycomyces blakesleeanus (strain ATCC 8743b / DSM 1359 / FGSC 10004 / NBRC 33097 / NRRL 1555)</name>
    <dbReference type="NCBI Taxonomy" id="763407"/>
    <lineage>
        <taxon>Eukaryota</taxon>
        <taxon>Fungi</taxon>
        <taxon>Fungi incertae sedis</taxon>
        <taxon>Mucoromycota</taxon>
        <taxon>Mucoromycotina</taxon>
        <taxon>Mucoromycetes</taxon>
        <taxon>Mucorales</taxon>
        <taxon>Phycomycetaceae</taxon>
        <taxon>Phycomyces</taxon>
    </lineage>
</organism>
<evidence type="ECO:0000256" key="1">
    <source>
        <dbReference type="SAM" id="MobiDB-lite"/>
    </source>
</evidence>
<feature type="compositionally biased region" description="Acidic residues" evidence="1">
    <location>
        <begin position="122"/>
        <end position="141"/>
    </location>
</feature>
<dbReference type="EMBL" id="KV440987">
    <property type="protein sequence ID" value="OAD71017.1"/>
    <property type="molecule type" value="Genomic_DNA"/>
</dbReference>
<name>A0A167LSR5_PHYB8</name>
<evidence type="ECO:0000313" key="3">
    <source>
        <dbReference type="Proteomes" id="UP000077315"/>
    </source>
</evidence>
<dbReference type="InParanoid" id="A0A167LSR5"/>
<dbReference type="VEuPathDB" id="FungiDB:PHYBLDRAFT_72553"/>
<reference evidence="3" key="1">
    <citation type="submission" date="2015-06" db="EMBL/GenBank/DDBJ databases">
        <title>Expansion of signal transduction pathways in fungi by whole-genome duplication.</title>
        <authorList>
            <consortium name="DOE Joint Genome Institute"/>
            <person name="Corrochano L.M."/>
            <person name="Kuo A."/>
            <person name="Marcet-Houben M."/>
            <person name="Polaino S."/>
            <person name="Salamov A."/>
            <person name="Villalobos J.M."/>
            <person name="Alvarez M.I."/>
            <person name="Avalos J."/>
            <person name="Benito E.P."/>
            <person name="Benoit I."/>
            <person name="Burger G."/>
            <person name="Camino L.P."/>
            <person name="Canovas D."/>
            <person name="Cerda-Olmedo E."/>
            <person name="Cheng J.-F."/>
            <person name="Dominguez A."/>
            <person name="Elias M."/>
            <person name="Eslava A.P."/>
            <person name="Glaser F."/>
            <person name="Grimwood J."/>
            <person name="Gutierrez G."/>
            <person name="Heitman J."/>
            <person name="Henrissat B."/>
            <person name="Iturriaga E.A."/>
            <person name="Lang B.F."/>
            <person name="Lavin J.L."/>
            <person name="Lee S."/>
            <person name="Li W."/>
            <person name="Lindquist E."/>
            <person name="Lopez-Garcia S."/>
            <person name="Luque E.M."/>
            <person name="Marcos A.T."/>
            <person name="Martin J."/>
            <person name="McCluskey K."/>
            <person name="Medina H.R."/>
            <person name="Miralles-Duran A."/>
            <person name="Miyazaki A."/>
            <person name="Munoz-Torres E."/>
            <person name="Oguiza J.A."/>
            <person name="Ohm R."/>
            <person name="Olmedo M."/>
            <person name="Orejas M."/>
            <person name="Ortiz-Castellanos L."/>
            <person name="Pisabarro A.G."/>
            <person name="Rodriguez-Romero J."/>
            <person name="Ruiz-Herrera J."/>
            <person name="Ruiz-Vazquez R."/>
            <person name="Sanz C."/>
            <person name="Schackwitz W."/>
            <person name="Schmutz J."/>
            <person name="Shahriari M."/>
            <person name="Shelest E."/>
            <person name="Silva-Franco F."/>
            <person name="Soanes D."/>
            <person name="Syed K."/>
            <person name="Tagua V.G."/>
            <person name="Talbot N.J."/>
            <person name="Thon M."/>
            <person name="De vries R.P."/>
            <person name="Wiebenga A."/>
            <person name="Yadav J.S."/>
            <person name="Braun E.L."/>
            <person name="Baker S."/>
            <person name="Garre V."/>
            <person name="Horwitz B."/>
            <person name="Torres-Martinez S."/>
            <person name="Idnurm A."/>
            <person name="Herrera-Estrella A."/>
            <person name="Gabaldon T."/>
            <person name="Grigoriev I.V."/>
        </authorList>
    </citation>
    <scope>NUCLEOTIDE SEQUENCE [LARGE SCALE GENOMIC DNA]</scope>
    <source>
        <strain evidence="3">NRRL 1555(-)</strain>
    </source>
</reference>
<dbReference type="AlphaFoldDB" id="A0A167LSR5"/>
<feature type="region of interest" description="Disordered" evidence="1">
    <location>
        <begin position="115"/>
        <end position="141"/>
    </location>
</feature>
<dbReference type="GeneID" id="29003579"/>
<gene>
    <name evidence="2" type="ORF">PHYBLDRAFT_72553</name>
</gene>
<proteinExistence type="predicted"/>